<dbReference type="AlphaFoldDB" id="A0A3P7NTU7"/>
<evidence type="ECO:0000313" key="2">
    <source>
        <dbReference type="EMBL" id="VDN08936.1"/>
    </source>
</evidence>
<gene>
    <name evidence="2" type="ORF">DILT_LOCUS4767</name>
</gene>
<feature type="region of interest" description="Disordered" evidence="1">
    <location>
        <begin position="301"/>
        <end position="347"/>
    </location>
</feature>
<dbReference type="Proteomes" id="UP000281553">
    <property type="component" value="Unassembled WGS sequence"/>
</dbReference>
<dbReference type="OrthoDB" id="6266840at2759"/>
<accession>A0A3P7NTU7</accession>
<feature type="region of interest" description="Disordered" evidence="1">
    <location>
        <begin position="137"/>
        <end position="159"/>
    </location>
</feature>
<feature type="region of interest" description="Disordered" evidence="1">
    <location>
        <begin position="100"/>
        <end position="121"/>
    </location>
</feature>
<organism evidence="2 3">
    <name type="scientific">Dibothriocephalus latus</name>
    <name type="common">Fish tapeworm</name>
    <name type="synonym">Diphyllobothrium latum</name>
    <dbReference type="NCBI Taxonomy" id="60516"/>
    <lineage>
        <taxon>Eukaryota</taxon>
        <taxon>Metazoa</taxon>
        <taxon>Spiralia</taxon>
        <taxon>Lophotrochozoa</taxon>
        <taxon>Platyhelminthes</taxon>
        <taxon>Cestoda</taxon>
        <taxon>Eucestoda</taxon>
        <taxon>Diphyllobothriidea</taxon>
        <taxon>Diphyllobothriidae</taxon>
        <taxon>Dibothriocephalus</taxon>
    </lineage>
</organism>
<proteinExistence type="predicted"/>
<evidence type="ECO:0000256" key="1">
    <source>
        <dbReference type="SAM" id="MobiDB-lite"/>
    </source>
</evidence>
<reference evidence="2 3" key="1">
    <citation type="submission" date="2018-11" db="EMBL/GenBank/DDBJ databases">
        <authorList>
            <consortium name="Pathogen Informatics"/>
        </authorList>
    </citation>
    <scope>NUCLEOTIDE SEQUENCE [LARGE SCALE GENOMIC DNA]</scope>
</reference>
<sequence length="374" mass="41802">MTGAAPSRVWLVGRRPGRVRVKLAPVAESPLVKAALPQSLINLRKQHIRHHSDNQILWEPQQNLWVTVTDNDFVWPVGITAQLVTDLTITITKKETVDRNGDRFQPNLPKTLHEPSASRPPLTAPFGHYTAHVRFSGSRVGRSSKAAPTDITTSGPHIGPRLLGENESFNLYHNHSADDGRLKRVRRQPPVRALPRQGLLVVIVQFSDGSMLPWHRIMEVTWQLGLPSPPYTLVVENMRPDLVRVDMPTMPRSSKAVEATLSGLGLNKPLSRQRRLDVGNGLHSNSNTSYLSASPRYSREAAGSQWFEPPRDQVPQTNQHSAANTFADSKPSQQNPEKSEQPQWFGPTVVLLREDESFIDPVKLASQRTSLTEF</sequence>
<evidence type="ECO:0000313" key="3">
    <source>
        <dbReference type="Proteomes" id="UP000281553"/>
    </source>
</evidence>
<dbReference type="EMBL" id="UYRU01046064">
    <property type="protein sequence ID" value="VDN08936.1"/>
    <property type="molecule type" value="Genomic_DNA"/>
</dbReference>
<name>A0A3P7NTU7_DIBLA</name>
<keyword evidence="3" id="KW-1185">Reference proteome</keyword>
<feature type="compositionally biased region" description="Polar residues" evidence="1">
    <location>
        <begin position="314"/>
        <end position="336"/>
    </location>
</feature>
<protein>
    <submittedName>
        <fullName evidence="2">Uncharacterized protein</fullName>
    </submittedName>
</protein>